<dbReference type="AlphaFoldDB" id="A0A136IMJ3"/>
<keyword evidence="8 10" id="KW-0539">Nucleus</keyword>
<keyword evidence="11" id="KW-0175">Coiled coil</keyword>
<feature type="region of interest" description="Disordered" evidence="12">
    <location>
        <begin position="45"/>
        <end position="74"/>
    </location>
</feature>
<evidence type="ECO:0000256" key="9">
    <source>
        <dbReference type="ARBA" id="ARBA00025687"/>
    </source>
</evidence>
<evidence type="ECO:0000256" key="8">
    <source>
        <dbReference type="ARBA" id="ARBA00023242"/>
    </source>
</evidence>
<keyword evidence="14" id="KW-1185">Reference proteome</keyword>
<comment type="function">
    <text evidence="9 10">Component of the Mediator complex, a coactivator involved in the regulated transcription of nearly all RNA polymerase II-dependent genes. Mediator functions as a bridge to convey information from gene-specific regulatory proteins to the basal RNA polymerase II transcription machinery. Mediator is recruited to promoters by direct interactions with regulatory proteins and serves as a scaffold for the assembly of a functional preinitiation complex with RNA polymerase II and the general transcription factors.</text>
</comment>
<evidence type="ECO:0000256" key="10">
    <source>
        <dbReference type="RuleBase" id="RU366036"/>
    </source>
</evidence>
<dbReference type="PANTHER" id="PTHR13381">
    <property type="entry name" value="RNA POLYMERASE II HOLOENZYME COMPONENT SRB7"/>
    <property type="match status" value="1"/>
</dbReference>
<keyword evidence="7 10" id="KW-0804">Transcription</keyword>
<evidence type="ECO:0000313" key="14">
    <source>
        <dbReference type="Proteomes" id="UP000070501"/>
    </source>
</evidence>
<dbReference type="SUPFAM" id="SSF140718">
    <property type="entry name" value="Mediator hinge subcomplex-like"/>
    <property type="match status" value="1"/>
</dbReference>
<dbReference type="Pfam" id="PF11221">
    <property type="entry name" value="Med21"/>
    <property type="match status" value="1"/>
</dbReference>
<protein>
    <recommendedName>
        <fullName evidence="4 10">Mediator of RNA polymerase II transcription subunit 21</fullName>
    </recommendedName>
</protein>
<feature type="coiled-coil region" evidence="11">
    <location>
        <begin position="110"/>
        <end position="144"/>
    </location>
</feature>
<comment type="subcellular location">
    <subcellularLocation>
        <location evidence="1 10">Nucleus</location>
    </subcellularLocation>
</comment>
<evidence type="ECO:0000256" key="4">
    <source>
        <dbReference type="ARBA" id="ARBA00019691"/>
    </source>
</evidence>
<evidence type="ECO:0000256" key="2">
    <source>
        <dbReference type="ARBA" id="ARBA00005770"/>
    </source>
</evidence>
<comment type="subunit">
    <text evidence="3 10">Component of the Mediator complex.</text>
</comment>
<dbReference type="Gene3D" id="6.10.280.10">
    <property type="entry name" value="Mediator complex, subunit Med21"/>
    <property type="match status" value="1"/>
</dbReference>
<dbReference type="STRING" id="196109.A0A136IMJ3"/>
<evidence type="ECO:0000313" key="13">
    <source>
        <dbReference type="EMBL" id="KXJ86143.1"/>
    </source>
</evidence>
<evidence type="ECO:0000256" key="12">
    <source>
        <dbReference type="SAM" id="MobiDB-lite"/>
    </source>
</evidence>
<gene>
    <name evidence="13" type="ORF">Micbo1qcDRAFT_168731</name>
</gene>
<dbReference type="Proteomes" id="UP000070501">
    <property type="component" value="Unassembled WGS sequence"/>
</dbReference>
<feature type="compositionally biased region" description="Basic and acidic residues" evidence="12">
    <location>
        <begin position="65"/>
        <end position="74"/>
    </location>
</feature>
<dbReference type="EMBL" id="KQ964270">
    <property type="protein sequence ID" value="KXJ86143.1"/>
    <property type="molecule type" value="Genomic_DNA"/>
</dbReference>
<dbReference type="InterPro" id="IPR037212">
    <property type="entry name" value="Med7/Med21-like"/>
</dbReference>
<name>A0A136IMJ3_9PEZI</name>
<feature type="compositionally biased region" description="Gly residues" evidence="12">
    <location>
        <begin position="50"/>
        <end position="62"/>
    </location>
</feature>
<evidence type="ECO:0000256" key="6">
    <source>
        <dbReference type="ARBA" id="ARBA00023159"/>
    </source>
</evidence>
<evidence type="ECO:0000256" key="5">
    <source>
        <dbReference type="ARBA" id="ARBA00023015"/>
    </source>
</evidence>
<dbReference type="InterPro" id="IPR021384">
    <property type="entry name" value="Mediator_Med21"/>
</dbReference>
<reference evidence="14" key="1">
    <citation type="submission" date="2016-02" db="EMBL/GenBank/DDBJ databases">
        <title>Draft genome sequence of Microdochium bolleyi, a fungal endophyte of beachgrass.</title>
        <authorList>
            <consortium name="DOE Joint Genome Institute"/>
            <person name="David A.S."/>
            <person name="May G."/>
            <person name="Haridas S."/>
            <person name="Lim J."/>
            <person name="Wang M."/>
            <person name="Labutti K."/>
            <person name="Lipzen A."/>
            <person name="Barry K."/>
            <person name="Grigoriev I.V."/>
        </authorList>
    </citation>
    <scope>NUCLEOTIDE SEQUENCE [LARGE SCALE GENOMIC DNA]</scope>
    <source>
        <strain evidence="14">J235TASD1</strain>
    </source>
</reference>
<dbReference type="GO" id="GO:0006357">
    <property type="term" value="P:regulation of transcription by RNA polymerase II"/>
    <property type="evidence" value="ECO:0007669"/>
    <property type="project" value="TreeGrafter"/>
</dbReference>
<evidence type="ECO:0000256" key="11">
    <source>
        <dbReference type="SAM" id="Coils"/>
    </source>
</evidence>
<organism evidence="13 14">
    <name type="scientific">Microdochium bolleyi</name>
    <dbReference type="NCBI Taxonomy" id="196109"/>
    <lineage>
        <taxon>Eukaryota</taxon>
        <taxon>Fungi</taxon>
        <taxon>Dikarya</taxon>
        <taxon>Ascomycota</taxon>
        <taxon>Pezizomycotina</taxon>
        <taxon>Sordariomycetes</taxon>
        <taxon>Xylariomycetidae</taxon>
        <taxon>Xylariales</taxon>
        <taxon>Microdochiaceae</taxon>
        <taxon>Microdochium</taxon>
    </lineage>
</organism>
<dbReference type="GO" id="GO:0003712">
    <property type="term" value="F:transcription coregulator activity"/>
    <property type="evidence" value="ECO:0007669"/>
    <property type="project" value="TreeGrafter"/>
</dbReference>
<accession>A0A136IMJ3</accession>
<evidence type="ECO:0000256" key="7">
    <source>
        <dbReference type="ARBA" id="ARBA00023163"/>
    </source>
</evidence>
<comment type="similarity">
    <text evidence="2 10">Belongs to the Mediator complex subunit 21 family.</text>
</comment>
<sequence length="155" mass="17263">MGDRLTQLQDAVDQLATQMVASVHYLNRHHDLELLGPRDQINPAAVKAAGEGGGGGPGGGQPGLEDQKEIDAHPGDAFRASQLELARDLILKEQQIEYLVSILPGLLNSEQDQDRTIKELEEELKVAEQQRREAVREKEATMRRLDEVIRSIRRP</sequence>
<evidence type="ECO:0000256" key="1">
    <source>
        <dbReference type="ARBA" id="ARBA00004123"/>
    </source>
</evidence>
<proteinExistence type="inferred from homology"/>
<dbReference type="PANTHER" id="PTHR13381:SF0">
    <property type="entry name" value="MEDIATOR OF RNA POLYMERASE II TRANSCRIPTION SUBUNIT 21"/>
    <property type="match status" value="1"/>
</dbReference>
<dbReference type="InParanoid" id="A0A136IMJ3"/>
<dbReference type="FunCoup" id="A0A136IMJ3">
    <property type="interactions" value="258"/>
</dbReference>
<keyword evidence="6 10" id="KW-0010">Activator</keyword>
<evidence type="ECO:0000256" key="3">
    <source>
        <dbReference type="ARBA" id="ARBA00011837"/>
    </source>
</evidence>
<keyword evidence="5 10" id="KW-0805">Transcription regulation</keyword>
<dbReference type="GO" id="GO:0016592">
    <property type="term" value="C:mediator complex"/>
    <property type="evidence" value="ECO:0007669"/>
    <property type="project" value="UniProtKB-UniRule"/>
</dbReference>
<dbReference type="OrthoDB" id="526653at2759"/>